<feature type="chain" id="PRO_5046038077" evidence="1">
    <location>
        <begin position="20"/>
        <end position="265"/>
    </location>
</feature>
<keyword evidence="3" id="KW-1185">Reference proteome</keyword>
<comment type="caution">
    <text evidence="2">The sequence shown here is derived from an EMBL/GenBank/DDBJ whole genome shotgun (WGS) entry which is preliminary data.</text>
</comment>
<evidence type="ECO:0000256" key="1">
    <source>
        <dbReference type="SAM" id="SignalP"/>
    </source>
</evidence>
<organism evidence="2 3">
    <name type="scientific">Sphingomonas natans</name>
    <dbReference type="NCBI Taxonomy" id="3063330"/>
    <lineage>
        <taxon>Bacteria</taxon>
        <taxon>Pseudomonadati</taxon>
        <taxon>Pseudomonadota</taxon>
        <taxon>Alphaproteobacteria</taxon>
        <taxon>Sphingomonadales</taxon>
        <taxon>Sphingomonadaceae</taxon>
        <taxon>Sphingomonas</taxon>
    </lineage>
</organism>
<protein>
    <submittedName>
        <fullName evidence="2">Transporter</fullName>
    </submittedName>
</protein>
<proteinExistence type="predicted"/>
<reference evidence="2" key="1">
    <citation type="submission" date="2023-07" db="EMBL/GenBank/DDBJ databases">
        <authorList>
            <person name="Kim M."/>
        </authorList>
    </citation>
    <scope>NUCLEOTIDE SEQUENCE</scope>
    <source>
        <strain evidence="2">BIUV-7</strain>
    </source>
</reference>
<keyword evidence="1" id="KW-0732">Signal</keyword>
<dbReference type="InterPro" id="IPR025737">
    <property type="entry name" value="FApF"/>
</dbReference>
<dbReference type="Proteomes" id="UP001169764">
    <property type="component" value="Unassembled WGS sequence"/>
</dbReference>
<dbReference type="Pfam" id="PF13557">
    <property type="entry name" value="Phenol_MetA_deg"/>
    <property type="match status" value="1"/>
</dbReference>
<name>A0ABT8Y6G1_9SPHN</name>
<evidence type="ECO:0000313" key="3">
    <source>
        <dbReference type="Proteomes" id="UP001169764"/>
    </source>
</evidence>
<evidence type="ECO:0000313" key="2">
    <source>
        <dbReference type="EMBL" id="MDO6413265.1"/>
    </source>
</evidence>
<dbReference type="RefSeq" id="WP_303539577.1">
    <property type="nucleotide sequence ID" value="NZ_JAUOTP010000001.1"/>
</dbReference>
<dbReference type="EMBL" id="JAUOTP010000001">
    <property type="protein sequence ID" value="MDO6413265.1"/>
    <property type="molecule type" value="Genomic_DNA"/>
</dbReference>
<sequence>MMRIWAIAATMLAAAPATAADLRDLCTDRPGLGTPACTVDAGHLQIETGLADWTHDSNADSRTDTFLLGNMLGRFGVGPTTEVRLGWSAYGRERERDKMSGDIETAHRTGDITLGLKQNLANPDGEGFSLAVLPSVSIPVGRQPIGAGTWSASLLVPVSFEINPDLHLQFTPEADAAANESGNGRHLAVGSTAGVDFGLTKQLDLELEVQAIRDRDPSGHATTTLASASFAYKIGDNLQFDVGGVAGLNRSSPDIEAYWGVVRRF</sequence>
<feature type="signal peptide" evidence="1">
    <location>
        <begin position="1"/>
        <end position="19"/>
    </location>
</feature>
<accession>A0ABT8Y6G1</accession>
<gene>
    <name evidence="2" type="ORF">Q4F19_02620</name>
</gene>